<dbReference type="NCBIfam" id="TIGR03124">
    <property type="entry name" value="citrate_citX"/>
    <property type="match status" value="1"/>
</dbReference>
<sequence>MDITPWLVGHSVPLVEMLDGREARAIRQRRLLSEGAPVLVCFTLNMAGPVKVHPLSEETFLAGMREIRSRLELAQLAVRREEMLTPSWGWEAYFLIDADCRAVKRVLTALEEEHPLGRLFDIDVLDSGGNKVSREEFGYPPRRCLICGETAAVCARSRTHTVAELQERTLQLMITYFRREGLTPSLIGRICRMALLQEVYTTPKPGLVDRRNTGAHQDMDVPLFEASAHALESYFADCFRIGEKHAGAEAGELLQWLRPRGQEAEQAMFSATDGINTHKGMIFSLGILCGVCGWRSCQSGAWRAEDLLLASGRAAQPALQSDFAEADGKTAGERQYLAYGIAGIRGEAASGFASIRETAWPFFQAKLADGSTFEEAGVWTLLLLISRVEDTNMIKRGGREVQQQMQQQAAALLSQGTAPMQEDVFRLDELFIEKNVSPGGCADLLAILYFLWYLEQLHG</sequence>
<accession>A0AAE3E8G4</accession>
<evidence type="ECO:0000256" key="6">
    <source>
        <dbReference type="ARBA" id="ARBA00048574"/>
    </source>
</evidence>
<dbReference type="Pfam" id="PF03802">
    <property type="entry name" value="CitX"/>
    <property type="match status" value="1"/>
</dbReference>
<evidence type="ECO:0000256" key="1">
    <source>
        <dbReference type="ARBA" id="ARBA00001210"/>
    </source>
</evidence>
<proteinExistence type="inferred from homology"/>
<dbReference type="GO" id="GO:0016757">
    <property type="term" value="F:glycosyltransferase activity"/>
    <property type="evidence" value="ECO:0007669"/>
    <property type="project" value="UniProtKB-KW"/>
</dbReference>
<evidence type="ECO:0000256" key="5">
    <source>
        <dbReference type="ARBA" id="ARBA00022840"/>
    </source>
</evidence>
<dbReference type="InterPro" id="IPR017551">
    <property type="entry name" value="TriPribosyl-deP-CoA_syn_CitG"/>
</dbReference>
<dbReference type="InterPro" id="IPR002736">
    <property type="entry name" value="CitG"/>
</dbReference>
<keyword evidence="5 7" id="KW-0067">ATP-binding</keyword>
<dbReference type="GO" id="GO:0050519">
    <property type="term" value="F:holo-citrate lyase synthase activity"/>
    <property type="evidence" value="ECO:0007669"/>
    <property type="project" value="UniProtKB-EC"/>
</dbReference>
<name>A0AAE3E8G4_9FIRM</name>
<comment type="similarity">
    <text evidence="7">Belongs to the CitG/MdcB family.</text>
</comment>
<keyword evidence="4 7" id="KW-0547">Nucleotide-binding</keyword>
<dbReference type="EMBL" id="JAJEQR010000001">
    <property type="protein sequence ID" value="MCC2229426.1"/>
    <property type="molecule type" value="Genomic_DNA"/>
</dbReference>
<dbReference type="PANTHER" id="PTHR30201">
    <property type="entry name" value="TRIPHOSPHORIBOSYL-DEPHOSPHO-COA SYNTHASE"/>
    <property type="match status" value="1"/>
</dbReference>
<keyword evidence="8" id="KW-0328">Glycosyltransferase</keyword>
<comment type="caution">
    <text evidence="8">The sequence shown here is derived from an EMBL/GenBank/DDBJ whole genome shotgun (WGS) entry which is preliminary data.</text>
</comment>
<dbReference type="RefSeq" id="WP_308452261.1">
    <property type="nucleotide sequence ID" value="NZ_JAJEQR010000001.1"/>
</dbReference>
<evidence type="ECO:0000313" key="8">
    <source>
        <dbReference type="EMBL" id="MCC2229426.1"/>
    </source>
</evidence>
<dbReference type="NCBIfam" id="NF002383">
    <property type="entry name" value="PRK01392.1"/>
    <property type="match status" value="1"/>
</dbReference>
<dbReference type="EC" id="2.4.2.52" evidence="7"/>
<organism evidence="8 9">
    <name type="scientific">Hominifimenecus microfluidus</name>
    <dbReference type="NCBI Taxonomy" id="2885348"/>
    <lineage>
        <taxon>Bacteria</taxon>
        <taxon>Bacillati</taxon>
        <taxon>Bacillota</taxon>
        <taxon>Clostridia</taxon>
        <taxon>Lachnospirales</taxon>
        <taxon>Lachnospiraceae</taxon>
        <taxon>Hominifimenecus</taxon>
    </lineage>
</organism>
<comment type="catalytic activity">
    <reaction evidence="6">
        <text>apo-[citrate lyase ACP] + 2'-(5''-triphospho-alpha-D-ribosyl)-3'-dephospho-CoA = holo-[citrate lyase ACP] + diphosphate</text>
        <dbReference type="Rhea" id="RHEA:16333"/>
        <dbReference type="Rhea" id="RHEA-COMP:10157"/>
        <dbReference type="Rhea" id="RHEA-COMP:10158"/>
        <dbReference type="ChEBI" id="CHEBI:29999"/>
        <dbReference type="ChEBI" id="CHEBI:33019"/>
        <dbReference type="ChEBI" id="CHEBI:61378"/>
        <dbReference type="ChEBI" id="CHEBI:82683"/>
        <dbReference type="EC" id="2.7.7.61"/>
    </reaction>
</comment>
<dbReference type="Pfam" id="PF01874">
    <property type="entry name" value="CitG"/>
    <property type="match status" value="1"/>
</dbReference>
<protein>
    <recommendedName>
        <fullName evidence="7">Probable 2-(5''-triphosphoribosyl)-3'-dephosphocoenzyme-A synthase</fullName>
        <shortName evidence="7">2-(5''-triphosphoribosyl)-3'-dephospho-CoA synthase</shortName>
        <ecNumber evidence="7">2.4.2.52</ecNumber>
    </recommendedName>
</protein>
<evidence type="ECO:0000313" key="9">
    <source>
        <dbReference type="Proteomes" id="UP001198182"/>
    </source>
</evidence>
<dbReference type="PANTHER" id="PTHR30201:SF2">
    <property type="entry name" value="2-(5''-TRIPHOSPHORIBOSYL)-3'-DEPHOSPHOCOENZYME-A SYNTHASE"/>
    <property type="match status" value="1"/>
</dbReference>
<dbReference type="GO" id="GO:0046917">
    <property type="term" value="F:triphosphoribosyl-dephospho-CoA synthase activity"/>
    <property type="evidence" value="ECO:0007669"/>
    <property type="project" value="UniProtKB-UniRule"/>
</dbReference>
<dbReference type="GO" id="GO:0005524">
    <property type="term" value="F:ATP binding"/>
    <property type="evidence" value="ECO:0007669"/>
    <property type="project" value="UniProtKB-KW"/>
</dbReference>
<dbReference type="NCBIfam" id="TIGR03125">
    <property type="entry name" value="citrate_citG"/>
    <property type="match status" value="1"/>
</dbReference>
<evidence type="ECO:0000256" key="3">
    <source>
        <dbReference type="ARBA" id="ARBA00022695"/>
    </source>
</evidence>
<keyword evidence="2 7" id="KW-0808">Transferase</keyword>
<dbReference type="GO" id="GO:0051191">
    <property type="term" value="P:prosthetic group biosynthetic process"/>
    <property type="evidence" value="ECO:0007669"/>
    <property type="project" value="InterPro"/>
</dbReference>
<dbReference type="Proteomes" id="UP001198182">
    <property type="component" value="Unassembled WGS sequence"/>
</dbReference>
<dbReference type="HAMAP" id="MF_00397">
    <property type="entry name" value="CitG"/>
    <property type="match status" value="1"/>
</dbReference>
<dbReference type="Gene3D" id="1.10.4200.10">
    <property type="entry name" value="Triphosphoribosyl-dephospho-CoA protein"/>
    <property type="match status" value="1"/>
</dbReference>
<dbReference type="AlphaFoldDB" id="A0AAE3E8G4"/>
<keyword evidence="9" id="KW-1185">Reference proteome</keyword>
<keyword evidence="3" id="KW-0548">Nucleotidyltransferase</keyword>
<reference evidence="8" key="1">
    <citation type="submission" date="2021-10" db="EMBL/GenBank/DDBJ databases">
        <title>Anaerobic single-cell dispensing facilitates the cultivation of human gut bacteria.</title>
        <authorList>
            <person name="Afrizal A."/>
        </authorList>
    </citation>
    <scope>NUCLEOTIDE SEQUENCE</scope>
    <source>
        <strain evidence="8">CLA-AA-H215</strain>
    </source>
</reference>
<comment type="catalytic activity">
    <reaction evidence="1 7">
        <text>3'-dephospho-CoA + ATP = 2'-(5''-triphospho-alpha-D-ribosyl)-3'-dephospho-CoA + adenine</text>
        <dbReference type="Rhea" id="RHEA:15117"/>
        <dbReference type="ChEBI" id="CHEBI:16708"/>
        <dbReference type="ChEBI" id="CHEBI:30616"/>
        <dbReference type="ChEBI" id="CHEBI:57328"/>
        <dbReference type="ChEBI" id="CHEBI:61378"/>
        <dbReference type="EC" id="2.4.2.52"/>
    </reaction>
</comment>
<evidence type="ECO:0000256" key="2">
    <source>
        <dbReference type="ARBA" id="ARBA00022679"/>
    </source>
</evidence>
<gene>
    <name evidence="7 8" type="primary">citG</name>
    <name evidence="8" type="ORF">LKD81_00225</name>
</gene>
<evidence type="ECO:0000256" key="4">
    <source>
        <dbReference type="ARBA" id="ARBA00022741"/>
    </source>
</evidence>
<dbReference type="InterPro" id="IPR005551">
    <property type="entry name" value="CitX"/>
</dbReference>
<evidence type="ECO:0000256" key="7">
    <source>
        <dbReference type="HAMAP-Rule" id="MF_00397"/>
    </source>
</evidence>